<gene>
    <name evidence="7" type="primary">oprF</name>
    <name evidence="7" type="ORF">TA5114_02381</name>
</gene>
<evidence type="ECO:0000259" key="6">
    <source>
        <dbReference type="PROSITE" id="PS51123"/>
    </source>
</evidence>
<organism evidence="7 8">
    <name type="scientific">Cognatishimia activa</name>
    <dbReference type="NCBI Taxonomy" id="1715691"/>
    <lineage>
        <taxon>Bacteria</taxon>
        <taxon>Pseudomonadati</taxon>
        <taxon>Pseudomonadota</taxon>
        <taxon>Alphaproteobacteria</taxon>
        <taxon>Rhodobacterales</taxon>
        <taxon>Paracoccaceae</taxon>
        <taxon>Cognatishimia</taxon>
    </lineage>
</organism>
<dbReference type="PRINTS" id="PR01021">
    <property type="entry name" value="OMPADOMAIN"/>
</dbReference>
<dbReference type="InterPro" id="IPR006664">
    <property type="entry name" value="OMP_bac"/>
</dbReference>
<protein>
    <submittedName>
        <fullName evidence="7">Outer membrane porin F</fullName>
    </submittedName>
</protein>
<dbReference type="SUPFAM" id="SSF103088">
    <property type="entry name" value="OmpA-like"/>
    <property type="match status" value="1"/>
</dbReference>
<dbReference type="InterPro" id="IPR050330">
    <property type="entry name" value="Bact_OuterMem_StrucFunc"/>
</dbReference>
<dbReference type="Gene3D" id="3.30.1330.60">
    <property type="entry name" value="OmpA-like domain"/>
    <property type="match status" value="1"/>
</dbReference>
<evidence type="ECO:0000256" key="4">
    <source>
        <dbReference type="PROSITE-ProRule" id="PRU00473"/>
    </source>
</evidence>
<feature type="domain" description="OmpA-like" evidence="6">
    <location>
        <begin position="81"/>
        <end position="191"/>
    </location>
</feature>
<feature type="signal peptide" evidence="5">
    <location>
        <begin position="1"/>
        <end position="27"/>
    </location>
</feature>
<proteinExistence type="predicted"/>
<dbReference type="AlphaFoldDB" id="A0A0P1ISM8"/>
<evidence type="ECO:0000256" key="1">
    <source>
        <dbReference type="ARBA" id="ARBA00004442"/>
    </source>
</evidence>
<evidence type="ECO:0000256" key="2">
    <source>
        <dbReference type="ARBA" id="ARBA00023136"/>
    </source>
</evidence>
<dbReference type="PROSITE" id="PS51123">
    <property type="entry name" value="OMPA_2"/>
    <property type="match status" value="1"/>
</dbReference>
<evidence type="ECO:0000256" key="3">
    <source>
        <dbReference type="ARBA" id="ARBA00023237"/>
    </source>
</evidence>
<evidence type="ECO:0000313" key="7">
    <source>
        <dbReference type="EMBL" id="CUK26566.1"/>
    </source>
</evidence>
<dbReference type="GO" id="GO:0009279">
    <property type="term" value="C:cell outer membrane"/>
    <property type="evidence" value="ECO:0007669"/>
    <property type="project" value="UniProtKB-SubCell"/>
</dbReference>
<dbReference type="Proteomes" id="UP000051184">
    <property type="component" value="Unassembled WGS sequence"/>
</dbReference>
<keyword evidence="3" id="KW-0998">Cell outer membrane</keyword>
<dbReference type="PANTHER" id="PTHR30329">
    <property type="entry name" value="STATOR ELEMENT OF FLAGELLAR MOTOR COMPLEX"/>
    <property type="match status" value="1"/>
</dbReference>
<evidence type="ECO:0000256" key="5">
    <source>
        <dbReference type="SAM" id="SignalP"/>
    </source>
</evidence>
<name>A0A0P1ISM8_9RHOB</name>
<dbReference type="InterPro" id="IPR006665">
    <property type="entry name" value="OmpA-like"/>
</dbReference>
<keyword evidence="5" id="KW-0732">Signal</keyword>
<dbReference type="CDD" id="cd07185">
    <property type="entry name" value="OmpA_C-like"/>
    <property type="match status" value="1"/>
</dbReference>
<keyword evidence="2 4" id="KW-0472">Membrane</keyword>
<evidence type="ECO:0000313" key="8">
    <source>
        <dbReference type="Proteomes" id="UP000051184"/>
    </source>
</evidence>
<feature type="chain" id="PRO_5006065571" evidence="5">
    <location>
        <begin position="28"/>
        <end position="191"/>
    </location>
</feature>
<dbReference type="STRING" id="1715691.TA5113_01208"/>
<comment type="subcellular location">
    <subcellularLocation>
        <location evidence="1">Cell outer membrane</location>
    </subcellularLocation>
</comment>
<dbReference type="InterPro" id="IPR036737">
    <property type="entry name" value="OmpA-like_sf"/>
</dbReference>
<accession>A0A0P1ISM8</accession>
<keyword evidence="8" id="KW-1185">Reference proteome</keyword>
<sequence length="191" mass="20208">MAVTLNASTRKLLGGALIAAMSITASAGAAISEGTKQVRAQEYIPGIWVDPDGCQHWVMDDGAEGYMSPVLTRQGLPVCNEGNLCGELSSDQFFRSGSLALSSSGKSQIKNFFKSAGAQYYIVMGHTDSRGSDEANMALSLRRANAVAKVGQAAGAQIADVRAYGERMPRASNRSSAGRAANRRVEIMCIR</sequence>
<dbReference type="EMBL" id="CYUE01000020">
    <property type="protein sequence ID" value="CUK26566.1"/>
    <property type="molecule type" value="Genomic_DNA"/>
</dbReference>
<dbReference type="Pfam" id="PF00691">
    <property type="entry name" value="OmpA"/>
    <property type="match status" value="1"/>
</dbReference>
<dbReference type="PANTHER" id="PTHR30329:SF21">
    <property type="entry name" value="LIPOPROTEIN YIAD-RELATED"/>
    <property type="match status" value="1"/>
</dbReference>
<reference evidence="8" key="1">
    <citation type="submission" date="2015-09" db="EMBL/GenBank/DDBJ databases">
        <authorList>
            <person name="Rodrigo-Torres Lidia"/>
            <person name="Arahal R.David."/>
        </authorList>
    </citation>
    <scope>NUCLEOTIDE SEQUENCE [LARGE SCALE GENOMIC DNA]</scope>
    <source>
        <strain evidence="8">CECT 5114</strain>
    </source>
</reference>